<dbReference type="RefSeq" id="WP_253966795.1">
    <property type="nucleotide sequence ID" value="NZ_JAMFTH010000001.1"/>
</dbReference>
<dbReference type="AlphaFoldDB" id="A0A9X2I1B8"/>
<protein>
    <submittedName>
        <fullName evidence="2">Cation/multidrug efflux pump</fullName>
    </submittedName>
</protein>
<dbReference type="EMBL" id="JAMFTH010000001">
    <property type="protein sequence ID" value="MCP8898520.1"/>
    <property type="molecule type" value="Genomic_DNA"/>
</dbReference>
<organism evidence="2 3">
    <name type="scientific">Gilvimarinus xylanilyticus</name>
    <dbReference type="NCBI Taxonomy" id="2944139"/>
    <lineage>
        <taxon>Bacteria</taxon>
        <taxon>Pseudomonadati</taxon>
        <taxon>Pseudomonadota</taxon>
        <taxon>Gammaproteobacteria</taxon>
        <taxon>Cellvibrionales</taxon>
        <taxon>Cellvibrionaceae</taxon>
        <taxon>Gilvimarinus</taxon>
    </lineage>
</organism>
<keyword evidence="1" id="KW-0472">Membrane</keyword>
<feature type="transmembrane region" description="Helical" evidence="1">
    <location>
        <begin position="6"/>
        <end position="26"/>
    </location>
</feature>
<reference evidence="2" key="2">
    <citation type="submission" date="2023-01" db="EMBL/GenBank/DDBJ databases">
        <title>Gilvimarinus xylanilyticus HB14 isolated from Caulerpa lentillifera aquaculture base in Hainan, China.</title>
        <authorList>
            <person name="Zhang Y.-J."/>
        </authorList>
    </citation>
    <scope>NUCLEOTIDE SEQUENCE</scope>
    <source>
        <strain evidence="2">HB14</strain>
    </source>
</reference>
<accession>A0A9X2I1B8</accession>
<name>A0A9X2I1B8_9GAMM</name>
<reference evidence="2" key="1">
    <citation type="submission" date="2022-05" db="EMBL/GenBank/DDBJ databases">
        <authorList>
            <person name="Sun H.-N."/>
        </authorList>
    </citation>
    <scope>NUCLEOTIDE SEQUENCE</scope>
    <source>
        <strain evidence="2">HB14</strain>
    </source>
</reference>
<evidence type="ECO:0000256" key="1">
    <source>
        <dbReference type="SAM" id="Phobius"/>
    </source>
</evidence>
<gene>
    <name evidence="2" type="ORF">M6D89_04320</name>
</gene>
<evidence type="ECO:0000313" key="2">
    <source>
        <dbReference type="EMBL" id="MCP8898520.1"/>
    </source>
</evidence>
<proteinExistence type="predicted"/>
<evidence type="ECO:0000313" key="3">
    <source>
        <dbReference type="Proteomes" id="UP001139319"/>
    </source>
</evidence>
<sequence>MVYSAIAVAAALICLLVAYMAARLLWKDSWIMGWLRGMFGLALLALAVFFAFIALDIFSYRQIQGEQTVATVSFTQKASQEYEVLVAIPEEDEQAYTLKGDQWQLDARIVKWKGPLLQLGIKPGYRLDRLSGRYYSLEQERREPPSVYAFSESPMGVDVWRWLREAKQQLPIVDTVYGSATYLPMADGAVFDIRLSGAGLISRPVNDAARDAVGDWK</sequence>
<dbReference type="Proteomes" id="UP001139319">
    <property type="component" value="Unassembled WGS sequence"/>
</dbReference>
<keyword evidence="1" id="KW-1133">Transmembrane helix</keyword>
<comment type="caution">
    <text evidence="2">The sequence shown here is derived from an EMBL/GenBank/DDBJ whole genome shotgun (WGS) entry which is preliminary data.</text>
</comment>
<keyword evidence="1" id="KW-0812">Transmembrane</keyword>
<keyword evidence="3" id="KW-1185">Reference proteome</keyword>
<feature type="transmembrane region" description="Helical" evidence="1">
    <location>
        <begin position="38"/>
        <end position="60"/>
    </location>
</feature>